<dbReference type="SUPFAM" id="SSF55729">
    <property type="entry name" value="Acyl-CoA N-acyltransferases (Nat)"/>
    <property type="match status" value="1"/>
</dbReference>
<dbReference type="Gene3D" id="3.40.630.30">
    <property type="match status" value="1"/>
</dbReference>
<evidence type="ECO:0000259" key="1">
    <source>
        <dbReference type="PROSITE" id="PS51186"/>
    </source>
</evidence>
<name>A0A5C7FBE7_9BACI</name>
<keyword evidence="3" id="KW-1185">Reference proteome</keyword>
<dbReference type="PANTHER" id="PTHR43415">
    <property type="entry name" value="SPERMIDINE N(1)-ACETYLTRANSFERASE"/>
    <property type="match status" value="1"/>
</dbReference>
<reference evidence="2 3" key="1">
    <citation type="submission" date="2024-01" db="EMBL/GenBank/DDBJ databases">
        <title>Complete Genome Sequence of Alkalicoccus halolimnae BZ-SZ-XJ29T, a Moderately Halophilic Bacterium Isolated from a Salt Lake.</title>
        <authorList>
            <person name="Zhao B."/>
        </authorList>
    </citation>
    <scope>NUCLEOTIDE SEQUENCE [LARGE SCALE GENOMIC DNA]</scope>
    <source>
        <strain evidence="2 3">BZ-SZ-XJ29</strain>
    </source>
</reference>
<accession>A0A5C7FBE7</accession>
<dbReference type="GO" id="GO:0016747">
    <property type="term" value="F:acyltransferase activity, transferring groups other than amino-acyl groups"/>
    <property type="evidence" value="ECO:0007669"/>
    <property type="project" value="InterPro"/>
</dbReference>
<dbReference type="EMBL" id="CP144914">
    <property type="protein sequence ID" value="WWD79052.1"/>
    <property type="molecule type" value="Genomic_DNA"/>
</dbReference>
<dbReference type="KEGG" id="ahal:FTX54_011545"/>
<protein>
    <submittedName>
        <fullName evidence="2">GNAT family N-acetyltransferase</fullName>
    </submittedName>
</protein>
<proteinExistence type="predicted"/>
<dbReference type="InterPro" id="IPR000182">
    <property type="entry name" value="GNAT_dom"/>
</dbReference>
<dbReference type="RefSeq" id="WP_147805290.1">
    <property type="nucleotide sequence ID" value="NZ_CP144914.1"/>
</dbReference>
<sequence length="166" mass="18528">MIEVKELHPIHAEELLELRLLGLQEAPEAFSSSFKEEKDKTAEQTAERLLSSHAKTLGAFSNSVLTGTVTVVKGSKIKTKHKAEIVAVYVCKNKRNQGIGRKLLEEAVQFAADDPDIEKLYLTVTSRNRAAQNLYQTLGFSDYGKDEKGLKIDGNYIEELFMALDL</sequence>
<feature type="domain" description="N-acetyltransferase" evidence="1">
    <location>
        <begin position="2"/>
        <end position="166"/>
    </location>
</feature>
<organism evidence="2 3">
    <name type="scientific">Alkalicoccus halolimnae</name>
    <dbReference type="NCBI Taxonomy" id="1667239"/>
    <lineage>
        <taxon>Bacteria</taxon>
        <taxon>Bacillati</taxon>
        <taxon>Bacillota</taxon>
        <taxon>Bacilli</taxon>
        <taxon>Bacillales</taxon>
        <taxon>Bacillaceae</taxon>
        <taxon>Alkalicoccus</taxon>
    </lineage>
</organism>
<evidence type="ECO:0000313" key="3">
    <source>
        <dbReference type="Proteomes" id="UP000321816"/>
    </source>
</evidence>
<dbReference type="InterPro" id="IPR016181">
    <property type="entry name" value="Acyl_CoA_acyltransferase"/>
</dbReference>
<dbReference type="OrthoDB" id="9799092at2"/>
<dbReference type="PROSITE" id="PS51186">
    <property type="entry name" value="GNAT"/>
    <property type="match status" value="1"/>
</dbReference>
<gene>
    <name evidence="2" type="ORF">FTX54_011545</name>
</gene>
<dbReference type="AlphaFoldDB" id="A0A5C7FBE7"/>
<dbReference type="CDD" id="cd04301">
    <property type="entry name" value="NAT_SF"/>
    <property type="match status" value="1"/>
</dbReference>
<dbReference type="Proteomes" id="UP000321816">
    <property type="component" value="Chromosome"/>
</dbReference>
<dbReference type="PANTHER" id="PTHR43415:SF3">
    <property type="entry name" value="GNAT-FAMILY ACETYLTRANSFERASE"/>
    <property type="match status" value="1"/>
</dbReference>
<evidence type="ECO:0000313" key="2">
    <source>
        <dbReference type="EMBL" id="WWD79052.1"/>
    </source>
</evidence>
<dbReference type="Pfam" id="PF00583">
    <property type="entry name" value="Acetyltransf_1"/>
    <property type="match status" value="1"/>
</dbReference>